<evidence type="ECO:0000259" key="6">
    <source>
        <dbReference type="SMART" id="SM00479"/>
    </source>
</evidence>
<keyword evidence="8" id="KW-1185">Reference proteome</keyword>
<feature type="compositionally biased region" description="Basic and acidic residues" evidence="4">
    <location>
        <begin position="59"/>
        <end position="70"/>
    </location>
</feature>
<organism evidence="7 8">
    <name type="scientific">Hermanssonia centrifuga</name>
    <dbReference type="NCBI Taxonomy" id="98765"/>
    <lineage>
        <taxon>Eukaryota</taxon>
        <taxon>Fungi</taxon>
        <taxon>Dikarya</taxon>
        <taxon>Basidiomycota</taxon>
        <taxon>Agaricomycotina</taxon>
        <taxon>Agaricomycetes</taxon>
        <taxon>Polyporales</taxon>
        <taxon>Meruliaceae</taxon>
        <taxon>Hermanssonia</taxon>
    </lineage>
</organism>
<reference evidence="7 8" key="1">
    <citation type="submission" date="2018-02" db="EMBL/GenBank/DDBJ databases">
        <title>Genome sequence of the basidiomycete white-rot fungus Phlebia centrifuga.</title>
        <authorList>
            <person name="Granchi Z."/>
            <person name="Peng M."/>
            <person name="de Vries R.P."/>
            <person name="Hilden K."/>
            <person name="Makela M.R."/>
            <person name="Grigoriev I."/>
            <person name="Riley R."/>
        </authorList>
    </citation>
    <scope>NUCLEOTIDE SEQUENCE [LARGE SCALE GENOMIC DNA]</scope>
    <source>
        <strain evidence="7 8">FBCC195</strain>
    </source>
</reference>
<dbReference type="PANTHER" id="PTHR23044:SF61">
    <property type="entry name" value="3'-5' EXORIBONUCLEASE 1-RELATED"/>
    <property type="match status" value="1"/>
</dbReference>
<dbReference type="SUPFAM" id="SSF53098">
    <property type="entry name" value="Ribonuclease H-like"/>
    <property type="match status" value="1"/>
</dbReference>
<dbReference type="InterPro" id="IPR047201">
    <property type="entry name" value="ERI-1_3'hExo-like"/>
</dbReference>
<dbReference type="AlphaFoldDB" id="A0A2R6PC92"/>
<feature type="domain" description="Exonuclease" evidence="6">
    <location>
        <begin position="84"/>
        <end position="304"/>
    </location>
</feature>
<dbReference type="GO" id="GO:0003676">
    <property type="term" value="F:nucleic acid binding"/>
    <property type="evidence" value="ECO:0007669"/>
    <property type="project" value="InterPro"/>
</dbReference>
<feature type="region of interest" description="Disordered" evidence="4">
    <location>
        <begin position="38"/>
        <end position="73"/>
    </location>
</feature>
<dbReference type="STRING" id="98765.A0A2R6PC92"/>
<feature type="transmembrane region" description="Helical" evidence="5">
    <location>
        <begin position="6"/>
        <end position="25"/>
    </location>
</feature>
<evidence type="ECO:0000256" key="1">
    <source>
        <dbReference type="ARBA" id="ARBA00022722"/>
    </source>
</evidence>
<protein>
    <recommendedName>
        <fullName evidence="6">Exonuclease domain-containing protein</fullName>
    </recommendedName>
</protein>
<dbReference type="InterPro" id="IPR051274">
    <property type="entry name" value="3-5_Exoribonuclease"/>
</dbReference>
<name>A0A2R6PC92_9APHY</name>
<evidence type="ECO:0000256" key="3">
    <source>
        <dbReference type="ARBA" id="ARBA00022839"/>
    </source>
</evidence>
<evidence type="ECO:0000313" key="7">
    <source>
        <dbReference type="EMBL" id="PSR88914.1"/>
    </source>
</evidence>
<dbReference type="InterPro" id="IPR036397">
    <property type="entry name" value="RNaseH_sf"/>
</dbReference>
<dbReference type="InterPro" id="IPR013520">
    <property type="entry name" value="Ribonucl_H"/>
</dbReference>
<dbReference type="CDD" id="cd06133">
    <property type="entry name" value="ERI-1_3'hExo_like"/>
    <property type="match status" value="1"/>
</dbReference>
<keyword evidence="2" id="KW-0378">Hydrolase</keyword>
<proteinExistence type="predicted"/>
<dbReference type="Proteomes" id="UP000186601">
    <property type="component" value="Unassembled WGS sequence"/>
</dbReference>
<evidence type="ECO:0000256" key="4">
    <source>
        <dbReference type="SAM" id="MobiDB-lite"/>
    </source>
</evidence>
<keyword evidence="3" id="KW-0269">Exonuclease</keyword>
<sequence length="338" mass="38663">MLPLSPFTQCLGILLLFTLPIFKWLRIRYTKQAGKNTVQATKDITTPQKRPESQPLSSQRDEVDPSRDNIDPTAAMQPYQPYDAFLVLDVEATCQPGTDFDYANEIIEWPVCLLRWKHKDKNGNASRLEIVDEFRSFVKPVWRPQLSSFCTALTGITQDNVDSAPLFHTLLHTSFHDFLARNGLIDAVTGARLVPFCWCTDGPWDVRDFVVKQCFISKIRLPPWLSGDVMDVRRVVTRWLEKNDPQRRATGSVAFTSPRRKSLPITRQLHLLGLGAFEGRQHCGIDDTRNVARIVIELARQGMPLRANTPVNPRRRWQWMGKNGKVLEEFVRPATPTL</sequence>
<evidence type="ECO:0000256" key="2">
    <source>
        <dbReference type="ARBA" id="ARBA00022801"/>
    </source>
</evidence>
<dbReference type="SMART" id="SM00479">
    <property type="entry name" value="EXOIII"/>
    <property type="match status" value="1"/>
</dbReference>
<feature type="compositionally biased region" description="Polar residues" evidence="4">
    <location>
        <begin position="38"/>
        <end position="58"/>
    </location>
</feature>
<dbReference type="OrthoDB" id="448399at2759"/>
<comment type="caution">
    <text evidence="7">The sequence shown here is derived from an EMBL/GenBank/DDBJ whole genome shotgun (WGS) entry which is preliminary data.</text>
</comment>
<dbReference type="Pfam" id="PF00929">
    <property type="entry name" value="RNase_T"/>
    <property type="match status" value="1"/>
</dbReference>
<gene>
    <name evidence="7" type="ORF">PHLCEN_2v5063</name>
</gene>
<keyword evidence="1" id="KW-0540">Nuclease</keyword>
<dbReference type="InterPro" id="IPR012337">
    <property type="entry name" value="RNaseH-like_sf"/>
</dbReference>
<dbReference type="PANTHER" id="PTHR23044">
    <property type="entry name" value="3'-5' EXONUCLEASE ERI1-RELATED"/>
    <property type="match status" value="1"/>
</dbReference>
<keyword evidence="5" id="KW-1133">Transmembrane helix</keyword>
<keyword evidence="5" id="KW-0812">Transmembrane</keyword>
<keyword evidence="5" id="KW-0472">Membrane</keyword>
<accession>A0A2R6PC92</accession>
<evidence type="ECO:0000256" key="5">
    <source>
        <dbReference type="SAM" id="Phobius"/>
    </source>
</evidence>
<dbReference type="GO" id="GO:0000175">
    <property type="term" value="F:3'-5'-RNA exonuclease activity"/>
    <property type="evidence" value="ECO:0007669"/>
    <property type="project" value="InterPro"/>
</dbReference>
<dbReference type="Gene3D" id="3.30.420.10">
    <property type="entry name" value="Ribonuclease H-like superfamily/Ribonuclease H"/>
    <property type="match status" value="1"/>
</dbReference>
<dbReference type="EMBL" id="MLYV02000502">
    <property type="protein sequence ID" value="PSR88914.1"/>
    <property type="molecule type" value="Genomic_DNA"/>
</dbReference>
<evidence type="ECO:0000313" key="8">
    <source>
        <dbReference type="Proteomes" id="UP000186601"/>
    </source>
</evidence>